<dbReference type="InterPro" id="IPR054839">
    <property type="entry name" value="puhB_PGC"/>
</dbReference>
<organism evidence="3 4">
    <name type="scientific">Congregibacter brevis</name>
    <dbReference type="NCBI Taxonomy" id="3081201"/>
    <lineage>
        <taxon>Bacteria</taxon>
        <taxon>Pseudomonadati</taxon>
        <taxon>Pseudomonadota</taxon>
        <taxon>Gammaproteobacteria</taxon>
        <taxon>Cellvibrionales</taxon>
        <taxon>Halieaceae</taxon>
        <taxon>Congregibacter</taxon>
    </lineage>
</organism>
<sequence>MSVTEYEDEPIRGLPGYLPSDETLVWQGEPDFKVMARRVFHLRTVAIYFAVLIAVHLAVQATGNASLADVILGSSWMLGLGLLAIGILALLAYAYARTTIYTLTDKRLVLRFGVAMPMMVNIPLNIVSAADMCRYADGGGDIVLSLDQKKRLSYMMLWPNVRSWRVNPTQPALRSIANIEELAESLASVVNSATKTGREESTTVMSQDSSEHGAALSAS</sequence>
<dbReference type="RefSeq" id="WP_407327123.1">
    <property type="nucleotide sequence ID" value="NZ_CP136865.1"/>
</dbReference>
<keyword evidence="2" id="KW-1133">Transmembrane helix</keyword>
<protein>
    <submittedName>
        <fullName evidence="3">Photosynthetic complex putative assembly protein PuhB</fullName>
    </submittedName>
</protein>
<evidence type="ECO:0000256" key="2">
    <source>
        <dbReference type="SAM" id="Phobius"/>
    </source>
</evidence>
<reference evidence="3 4" key="1">
    <citation type="submission" date="2023-10" db="EMBL/GenBank/DDBJ databases">
        <title>Two novel species belonging to the OM43/NOR5 clade.</title>
        <authorList>
            <person name="Park M."/>
        </authorList>
    </citation>
    <scope>NUCLEOTIDE SEQUENCE [LARGE SCALE GENOMIC DNA]</scope>
    <source>
        <strain evidence="3 4">IMCC45268</strain>
    </source>
</reference>
<dbReference type="Proteomes" id="UP001626549">
    <property type="component" value="Chromosome"/>
</dbReference>
<evidence type="ECO:0000313" key="3">
    <source>
        <dbReference type="EMBL" id="WOJ96444.1"/>
    </source>
</evidence>
<feature type="transmembrane region" description="Helical" evidence="2">
    <location>
        <begin position="45"/>
        <end position="63"/>
    </location>
</feature>
<feature type="transmembrane region" description="Helical" evidence="2">
    <location>
        <begin position="75"/>
        <end position="96"/>
    </location>
</feature>
<feature type="region of interest" description="Disordered" evidence="1">
    <location>
        <begin position="194"/>
        <end position="219"/>
    </location>
</feature>
<feature type="transmembrane region" description="Helical" evidence="2">
    <location>
        <begin position="108"/>
        <end position="127"/>
    </location>
</feature>
<dbReference type="NCBIfam" id="NF040894">
    <property type="entry name" value="puhB_PGC"/>
    <property type="match status" value="1"/>
</dbReference>
<name>A0ABZ0IAA9_9GAMM</name>
<evidence type="ECO:0000313" key="4">
    <source>
        <dbReference type="Proteomes" id="UP001626549"/>
    </source>
</evidence>
<evidence type="ECO:0000256" key="1">
    <source>
        <dbReference type="SAM" id="MobiDB-lite"/>
    </source>
</evidence>
<proteinExistence type="predicted"/>
<accession>A0ABZ0IAA9</accession>
<keyword evidence="4" id="KW-1185">Reference proteome</keyword>
<gene>
    <name evidence="3" type="primary">puhB</name>
    <name evidence="3" type="ORF">R0137_14490</name>
</gene>
<dbReference type="EMBL" id="CP136865">
    <property type="protein sequence ID" value="WOJ96444.1"/>
    <property type="molecule type" value="Genomic_DNA"/>
</dbReference>
<keyword evidence="2" id="KW-0812">Transmembrane</keyword>
<keyword evidence="2" id="KW-0472">Membrane</keyword>